<dbReference type="GO" id="GO:0007229">
    <property type="term" value="P:integrin-mediated signaling pathway"/>
    <property type="evidence" value="ECO:0007669"/>
    <property type="project" value="TreeGrafter"/>
</dbReference>
<keyword evidence="17" id="KW-1185">Reference proteome</keyword>
<keyword evidence="9" id="KW-0965">Cell junction</keyword>
<dbReference type="GO" id="GO:0046872">
    <property type="term" value="F:metal ion binding"/>
    <property type="evidence" value="ECO:0007669"/>
    <property type="project" value="UniProtKB-KW"/>
</dbReference>
<feature type="region of interest" description="Disordered" evidence="14">
    <location>
        <begin position="49"/>
        <end position="356"/>
    </location>
</feature>
<dbReference type="OMA" id="YAPKCSV"/>
<evidence type="ECO:0000256" key="3">
    <source>
        <dbReference type="ARBA" id="ARBA00009611"/>
    </source>
</evidence>
<dbReference type="PANTHER" id="PTHR24212">
    <property type="entry name" value="ZYXIN/TRIP6"/>
    <property type="match status" value="1"/>
</dbReference>
<keyword evidence="5 13" id="KW-0479">Metal-binding</keyword>
<evidence type="ECO:0000256" key="6">
    <source>
        <dbReference type="ARBA" id="ARBA00022737"/>
    </source>
</evidence>
<dbReference type="PANTHER" id="PTHR24212:SF1">
    <property type="entry name" value="ZYXIN"/>
    <property type="match status" value="1"/>
</dbReference>
<feature type="non-terminal residue" evidence="16">
    <location>
        <position position="574"/>
    </location>
</feature>
<evidence type="ECO:0000256" key="4">
    <source>
        <dbReference type="ARBA" id="ARBA00022490"/>
    </source>
</evidence>
<keyword evidence="7 13" id="KW-0862">Zinc</keyword>
<dbReference type="SMART" id="SM00132">
    <property type="entry name" value="LIM"/>
    <property type="match status" value="3"/>
</dbReference>
<gene>
    <name evidence="16" type="ORF">scyTo_0019491</name>
</gene>
<feature type="compositionally biased region" description="Acidic residues" evidence="14">
    <location>
        <begin position="135"/>
        <end position="146"/>
    </location>
</feature>
<keyword evidence="6" id="KW-0677">Repeat</keyword>
<evidence type="ECO:0000256" key="9">
    <source>
        <dbReference type="ARBA" id="ARBA00022949"/>
    </source>
</evidence>
<dbReference type="PROSITE" id="PS50023">
    <property type="entry name" value="LIM_DOMAIN_2"/>
    <property type="match status" value="2"/>
</dbReference>
<evidence type="ECO:0000256" key="5">
    <source>
        <dbReference type="ARBA" id="ARBA00022723"/>
    </source>
</evidence>
<feature type="domain" description="LIM zinc-binding" evidence="15">
    <location>
        <begin position="447"/>
        <end position="507"/>
    </location>
</feature>
<evidence type="ECO:0000313" key="16">
    <source>
        <dbReference type="EMBL" id="GCB79103.1"/>
    </source>
</evidence>
<evidence type="ECO:0000256" key="1">
    <source>
        <dbReference type="ARBA" id="ARBA00004245"/>
    </source>
</evidence>
<keyword evidence="11" id="KW-0206">Cytoskeleton</keyword>
<keyword evidence="10 13" id="KW-0440">LIM domain</keyword>
<keyword evidence="8" id="KW-0130">Cell adhesion</keyword>
<accession>A0A401Q1C4</accession>
<evidence type="ECO:0000259" key="15">
    <source>
        <dbReference type="PROSITE" id="PS50023"/>
    </source>
</evidence>
<feature type="compositionally biased region" description="Pro residues" evidence="14">
    <location>
        <begin position="208"/>
        <end position="222"/>
    </location>
</feature>
<dbReference type="GO" id="GO:0005737">
    <property type="term" value="C:cytoplasm"/>
    <property type="evidence" value="ECO:0007669"/>
    <property type="project" value="TreeGrafter"/>
</dbReference>
<dbReference type="OrthoDB" id="9950386at2759"/>
<evidence type="ECO:0000256" key="8">
    <source>
        <dbReference type="ARBA" id="ARBA00022889"/>
    </source>
</evidence>
<dbReference type="InterPro" id="IPR001781">
    <property type="entry name" value="Znf_LIM"/>
</dbReference>
<proteinExistence type="inferred from homology"/>
<evidence type="ECO:0000256" key="13">
    <source>
        <dbReference type="PROSITE-ProRule" id="PRU00125"/>
    </source>
</evidence>
<comment type="caution">
    <text evidence="16">The sequence shown here is derived from an EMBL/GenBank/DDBJ whole genome shotgun (WGS) entry which is preliminary data.</text>
</comment>
<comment type="subcellular location">
    <subcellularLocation>
        <location evidence="2">Cell junction</location>
        <location evidence="2">Focal adhesion</location>
    </subcellularLocation>
    <subcellularLocation>
        <location evidence="1">Cytoplasm</location>
        <location evidence="1">Cytoskeleton</location>
    </subcellularLocation>
</comment>
<keyword evidence="4" id="KW-0963">Cytoplasm</keyword>
<dbReference type="GO" id="GO:0005925">
    <property type="term" value="C:focal adhesion"/>
    <property type="evidence" value="ECO:0007669"/>
    <property type="project" value="UniProtKB-SubCell"/>
</dbReference>
<evidence type="ECO:0000256" key="10">
    <source>
        <dbReference type="ARBA" id="ARBA00023038"/>
    </source>
</evidence>
<dbReference type="Gene3D" id="2.10.110.10">
    <property type="entry name" value="Cysteine Rich Protein"/>
    <property type="match status" value="3"/>
</dbReference>
<evidence type="ECO:0000256" key="12">
    <source>
        <dbReference type="ARBA" id="ARBA00039396"/>
    </source>
</evidence>
<feature type="compositionally biased region" description="Pro residues" evidence="14">
    <location>
        <begin position="272"/>
        <end position="281"/>
    </location>
</feature>
<comment type="similarity">
    <text evidence="3">Belongs to the zyxin/ajuba family.</text>
</comment>
<feature type="compositionally biased region" description="Polar residues" evidence="14">
    <location>
        <begin position="315"/>
        <end position="331"/>
    </location>
</feature>
<evidence type="ECO:0000256" key="11">
    <source>
        <dbReference type="ARBA" id="ARBA00023212"/>
    </source>
</evidence>
<organism evidence="16 17">
    <name type="scientific">Scyliorhinus torazame</name>
    <name type="common">Cloudy catshark</name>
    <name type="synonym">Catulus torazame</name>
    <dbReference type="NCBI Taxonomy" id="75743"/>
    <lineage>
        <taxon>Eukaryota</taxon>
        <taxon>Metazoa</taxon>
        <taxon>Chordata</taxon>
        <taxon>Craniata</taxon>
        <taxon>Vertebrata</taxon>
        <taxon>Chondrichthyes</taxon>
        <taxon>Elasmobranchii</taxon>
        <taxon>Galeomorphii</taxon>
        <taxon>Galeoidea</taxon>
        <taxon>Carcharhiniformes</taxon>
        <taxon>Scyliorhinidae</taxon>
        <taxon>Scyliorhinus</taxon>
    </lineage>
</organism>
<dbReference type="FunFam" id="2.10.110.10:FF:000057">
    <property type="entry name" value="Zyxin"/>
    <property type="match status" value="1"/>
</dbReference>
<dbReference type="Proteomes" id="UP000288216">
    <property type="component" value="Unassembled WGS sequence"/>
</dbReference>
<dbReference type="EMBL" id="BFAA01014576">
    <property type="protein sequence ID" value="GCB79103.1"/>
    <property type="molecule type" value="Genomic_DNA"/>
</dbReference>
<dbReference type="Pfam" id="PF00412">
    <property type="entry name" value="LIM"/>
    <property type="match status" value="2"/>
</dbReference>
<dbReference type="GO" id="GO:0007179">
    <property type="term" value="P:transforming growth factor beta receptor signaling pathway"/>
    <property type="evidence" value="ECO:0007669"/>
    <property type="project" value="TreeGrafter"/>
</dbReference>
<dbReference type="PROSITE" id="PS00478">
    <property type="entry name" value="LIM_DOMAIN_1"/>
    <property type="match status" value="2"/>
</dbReference>
<evidence type="ECO:0000256" key="2">
    <source>
        <dbReference type="ARBA" id="ARBA00004246"/>
    </source>
</evidence>
<evidence type="ECO:0000256" key="7">
    <source>
        <dbReference type="ARBA" id="ARBA00022833"/>
    </source>
</evidence>
<dbReference type="GO" id="GO:0001725">
    <property type="term" value="C:stress fiber"/>
    <property type="evidence" value="ECO:0007669"/>
    <property type="project" value="TreeGrafter"/>
</dbReference>
<dbReference type="FunFam" id="2.10.110.10:FF:000027">
    <property type="entry name" value="lipoma-preferred partner isoform X1"/>
    <property type="match status" value="1"/>
</dbReference>
<name>A0A401Q1C4_SCYTO</name>
<dbReference type="SUPFAM" id="SSF57716">
    <property type="entry name" value="Glucocorticoid receptor-like (DNA-binding domain)"/>
    <property type="match status" value="2"/>
</dbReference>
<protein>
    <recommendedName>
        <fullName evidence="12">Zyxin</fullName>
    </recommendedName>
</protein>
<dbReference type="GO" id="GO:0007155">
    <property type="term" value="P:cell adhesion"/>
    <property type="evidence" value="ECO:0007669"/>
    <property type="project" value="UniProtKB-KW"/>
</dbReference>
<reference evidence="16 17" key="1">
    <citation type="journal article" date="2018" name="Nat. Ecol. Evol.">
        <title>Shark genomes provide insights into elasmobranch evolution and the origin of vertebrates.</title>
        <authorList>
            <person name="Hara Y"/>
            <person name="Yamaguchi K"/>
            <person name="Onimaru K"/>
            <person name="Kadota M"/>
            <person name="Koyanagi M"/>
            <person name="Keeley SD"/>
            <person name="Tatsumi K"/>
            <person name="Tanaka K"/>
            <person name="Motone F"/>
            <person name="Kageyama Y"/>
            <person name="Nozu R"/>
            <person name="Adachi N"/>
            <person name="Nishimura O"/>
            <person name="Nakagawa R"/>
            <person name="Tanegashima C"/>
            <person name="Kiyatake I"/>
            <person name="Matsumoto R"/>
            <person name="Murakumo K"/>
            <person name="Nishida K"/>
            <person name="Terakita A"/>
            <person name="Kuratani S"/>
            <person name="Sato K"/>
            <person name="Hyodo S Kuraku.S."/>
        </authorList>
    </citation>
    <scope>NUCLEOTIDE SEQUENCE [LARGE SCALE GENOMIC DNA]</scope>
</reference>
<dbReference type="STRING" id="75743.A0A401Q1C4"/>
<evidence type="ECO:0000256" key="14">
    <source>
        <dbReference type="SAM" id="MobiDB-lite"/>
    </source>
</evidence>
<feature type="compositionally biased region" description="Low complexity" evidence="14">
    <location>
        <begin position="234"/>
        <end position="249"/>
    </location>
</feature>
<evidence type="ECO:0000313" key="17">
    <source>
        <dbReference type="Proteomes" id="UP000288216"/>
    </source>
</evidence>
<feature type="compositionally biased region" description="Pro residues" evidence="14">
    <location>
        <begin position="100"/>
        <end position="134"/>
    </location>
</feature>
<feature type="domain" description="LIM zinc-binding" evidence="15">
    <location>
        <begin position="387"/>
        <end position="446"/>
    </location>
</feature>
<dbReference type="AlphaFoldDB" id="A0A401Q1C4"/>
<sequence>MMASPEIPGASKMSSSVNVTITAPSFYHSSKKFAPVVAPKPKVNPYKAVGRVETGATPPSAPDSYRARLGRVGQVPDTAPGEDLPLPPPPPSDEGLLTFPLPPADIPPPPPPPPFEDSFPPLPAEEIFPSPPPPLEEEGPTEDYPGDSEAAGSSDLAPAGSIESQIDSLNDMLNEMQRNDPYKSKLAPSTPAVNGRVTMSSEQDPAPSNVPQPPGLPGPPVPSKTGPRVAGYCPIKAPKPQGAGPKPLACPTTVPWADGMKQSPAPVSLGPQPRPASPDSPSPALIQGLVAKAIQPREDPSLQYRASKLQGDKSIGNQSKQPTVQQKSWSGVQKHERAVTQPGKESGLSPDKPAPFSYKDVEELEKLATEFMQEMDKQPKASTRPSEICTRCGKDMSRSEGAVKAMGKLFHIECFVCDKCHKELQGQQFYDVNGEPLCEDCHNNTLEKCAVCHEPITEKMLRATGKAFHPKCFTCNTCKKQLEGQPFIVDKDGEIYCVEDYHRKYAPKCSVCNEPIIPEDGKEETVRIIALEKNFHVKCYRCEVRRNKVGYHSHSLWAGFFCPARRKNTTGEKP</sequence>